<sequence>MTDMNDFELRERIQAENEGLEANVYPMTSITYLESDEERLVMISDHSHGVANPRQGVLQVMLDRRTTMDDGKGIGEPLRDNTKTVSKFWVILYKFPNSTLDILGLSRRMSNPPLALTVRTEDGCDDKKESTPRSTPKDQCFPRECIFLGDWDIPRSYRGEWFRDRNTGYELSRAFKMDLLRNSGSKSGSGVGPEEHKKQRTEEEPEKPTTETKPRENNGLRLPEQTFRKQSTETPATNKILLPDQTFLLLQGNISDGIRILTLRTRQLRGESPGWALLVLHNTSNLTITPFPNETFFTHVQLSSIIETTLTGIQEIEPYAVLSDITMKPHTLKTVKLLFKTSGQSL</sequence>
<evidence type="ECO:0000313" key="4">
    <source>
        <dbReference type="Proteomes" id="UP000466442"/>
    </source>
</evidence>
<dbReference type="GO" id="GO:0000139">
    <property type="term" value="C:Golgi membrane"/>
    <property type="evidence" value="ECO:0007669"/>
    <property type="project" value="TreeGrafter"/>
</dbReference>
<reference evidence="3" key="1">
    <citation type="journal article" date="2021" name="Mol. Ecol. Resour.">
        <title>Apolygus lucorum genome provides insights into omnivorousness and mesophyll feeding.</title>
        <authorList>
            <person name="Liu Y."/>
            <person name="Liu H."/>
            <person name="Wang H."/>
            <person name="Huang T."/>
            <person name="Liu B."/>
            <person name="Yang B."/>
            <person name="Yin L."/>
            <person name="Li B."/>
            <person name="Zhang Y."/>
            <person name="Zhang S."/>
            <person name="Jiang F."/>
            <person name="Zhang X."/>
            <person name="Ren Y."/>
            <person name="Wang B."/>
            <person name="Wang S."/>
            <person name="Lu Y."/>
            <person name="Wu K."/>
            <person name="Fan W."/>
            <person name="Wang G."/>
        </authorList>
    </citation>
    <scope>NUCLEOTIDE SEQUENCE</scope>
    <source>
        <strain evidence="3">12Hb</strain>
    </source>
</reference>
<protein>
    <recommendedName>
        <fullName evidence="2">Glycosyl hydrolase family 38 C-terminal domain-containing protein</fullName>
    </recommendedName>
</protein>
<dbReference type="Proteomes" id="UP000466442">
    <property type="component" value="Unassembled WGS sequence"/>
</dbReference>
<dbReference type="Gene3D" id="2.70.98.30">
    <property type="entry name" value="Golgi alpha-mannosidase II, domain 4"/>
    <property type="match status" value="1"/>
</dbReference>
<keyword evidence="4" id="KW-1185">Reference proteome</keyword>
<dbReference type="AlphaFoldDB" id="A0A8S9XFB3"/>
<dbReference type="PANTHER" id="PTHR11607:SF70">
    <property type="entry name" value="ALPHA-MANNOSIDASE"/>
    <property type="match status" value="1"/>
</dbReference>
<dbReference type="Pfam" id="PF07748">
    <property type="entry name" value="Glyco_hydro_38C"/>
    <property type="match status" value="1"/>
</dbReference>
<proteinExistence type="predicted"/>
<dbReference type="InterPro" id="IPR011682">
    <property type="entry name" value="Glyco_hydro_38_C"/>
</dbReference>
<dbReference type="GO" id="GO:0030246">
    <property type="term" value="F:carbohydrate binding"/>
    <property type="evidence" value="ECO:0007669"/>
    <property type="project" value="InterPro"/>
</dbReference>
<dbReference type="InterPro" id="IPR050843">
    <property type="entry name" value="Glycosyl_Hydrlase_38"/>
</dbReference>
<feature type="domain" description="Glycosyl hydrolase family 38 C-terminal" evidence="2">
    <location>
        <begin position="2"/>
        <end position="71"/>
    </location>
</feature>
<dbReference type="EMBL" id="WIXP02000008">
    <property type="protein sequence ID" value="KAF6207224.1"/>
    <property type="molecule type" value="Genomic_DNA"/>
</dbReference>
<dbReference type="PANTHER" id="PTHR11607">
    <property type="entry name" value="ALPHA-MANNOSIDASE"/>
    <property type="match status" value="1"/>
</dbReference>
<gene>
    <name evidence="3" type="ORF">GE061_018464</name>
</gene>
<name>A0A8S9XFB3_APOLU</name>
<accession>A0A8S9XFB3</accession>
<dbReference type="GO" id="GO:0004559">
    <property type="term" value="F:alpha-mannosidase activity"/>
    <property type="evidence" value="ECO:0007669"/>
    <property type="project" value="InterPro"/>
</dbReference>
<organism evidence="3 4">
    <name type="scientific">Apolygus lucorum</name>
    <name type="common">Small green plant bug</name>
    <name type="synonym">Lygocoris lucorum</name>
    <dbReference type="NCBI Taxonomy" id="248454"/>
    <lineage>
        <taxon>Eukaryota</taxon>
        <taxon>Metazoa</taxon>
        <taxon>Ecdysozoa</taxon>
        <taxon>Arthropoda</taxon>
        <taxon>Hexapoda</taxon>
        <taxon>Insecta</taxon>
        <taxon>Pterygota</taxon>
        <taxon>Neoptera</taxon>
        <taxon>Paraneoptera</taxon>
        <taxon>Hemiptera</taxon>
        <taxon>Heteroptera</taxon>
        <taxon>Panheteroptera</taxon>
        <taxon>Cimicomorpha</taxon>
        <taxon>Miridae</taxon>
        <taxon>Mirini</taxon>
        <taxon>Apolygus</taxon>
    </lineage>
</organism>
<feature type="compositionally biased region" description="Basic and acidic residues" evidence="1">
    <location>
        <begin position="193"/>
        <end position="218"/>
    </location>
</feature>
<dbReference type="InterPro" id="IPR011013">
    <property type="entry name" value="Gal_mutarotase_sf_dom"/>
</dbReference>
<comment type="caution">
    <text evidence="3">The sequence shown here is derived from an EMBL/GenBank/DDBJ whole genome shotgun (WGS) entry which is preliminary data.</text>
</comment>
<dbReference type="SUPFAM" id="SSF74650">
    <property type="entry name" value="Galactose mutarotase-like"/>
    <property type="match status" value="1"/>
</dbReference>
<feature type="region of interest" description="Disordered" evidence="1">
    <location>
        <begin position="182"/>
        <end position="234"/>
    </location>
</feature>
<evidence type="ECO:0000259" key="2">
    <source>
        <dbReference type="Pfam" id="PF07748"/>
    </source>
</evidence>
<evidence type="ECO:0000313" key="3">
    <source>
        <dbReference type="EMBL" id="KAF6207224.1"/>
    </source>
</evidence>
<dbReference type="GO" id="GO:0006013">
    <property type="term" value="P:mannose metabolic process"/>
    <property type="evidence" value="ECO:0007669"/>
    <property type="project" value="InterPro"/>
</dbReference>
<dbReference type="OrthoDB" id="10261055at2759"/>
<evidence type="ECO:0000256" key="1">
    <source>
        <dbReference type="SAM" id="MobiDB-lite"/>
    </source>
</evidence>
<dbReference type="GO" id="GO:0006491">
    <property type="term" value="P:N-glycan processing"/>
    <property type="evidence" value="ECO:0007669"/>
    <property type="project" value="TreeGrafter"/>
</dbReference>